<feature type="domain" description="Chitin-binding type-4" evidence="2">
    <location>
        <begin position="26"/>
        <end position="187"/>
    </location>
</feature>
<keyword evidence="4" id="KW-1185">Reference proteome</keyword>
<dbReference type="PANTHER" id="PTHR21113">
    <property type="entry name" value="AGAP001705-PA"/>
    <property type="match status" value="1"/>
</dbReference>
<feature type="chain" id="PRO_5018523856" description="Chitin-binding type-4 domain-containing protein" evidence="1">
    <location>
        <begin position="26"/>
        <end position="191"/>
    </location>
</feature>
<feature type="signal peptide" evidence="1">
    <location>
        <begin position="1"/>
        <end position="25"/>
    </location>
</feature>
<evidence type="ECO:0000256" key="1">
    <source>
        <dbReference type="SAM" id="SignalP"/>
    </source>
</evidence>
<dbReference type="PANTHER" id="PTHR21113:SF4">
    <property type="entry name" value="CHITIN-BINDING TYPE-4 DOMAIN-CONTAINING PROTEIN"/>
    <property type="match status" value="1"/>
</dbReference>
<dbReference type="InterPro" id="IPR004302">
    <property type="entry name" value="Cellulose/chitin-bd_N"/>
</dbReference>
<dbReference type="OrthoDB" id="64893at2759"/>
<dbReference type="Proteomes" id="UP000271974">
    <property type="component" value="Unassembled WGS sequence"/>
</dbReference>
<evidence type="ECO:0000259" key="2">
    <source>
        <dbReference type="Pfam" id="PF03067"/>
    </source>
</evidence>
<evidence type="ECO:0000313" key="3">
    <source>
        <dbReference type="EMBL" id="RUS86789.1"/>
    </source>
</evidence>
<dbReference type="STRING" id="188477.A0A3S1AAH8"/>
<dbReference type="Pfam" id="PF03067">
    <property type="entry name" value="LPMO_10"/>
    <property type="match status" value="1"/>
</dbReference>
<sequence length="191" mass="21841">MASMLLSANLAVLLLCVWHIHVTSGHGRLRSPPGRSSMWRDGFRTSHNYQDNELFCGGRWWQWEVHGGKCGVCGDPWGKRQDNQPPGRYARPILADCYQYGTRHIDAHVELTANHLGYMQFRLCANNDFTKPVTQECLDEHVLDIANEDGKLIGQTYKVKSRVMNLFFKLAIPENLTCSQCVLQWRYVTAS</sequence>
<gene>
    <name evidence="3" type="ORF">EGW08_005449</name>
</gene>
<name>A0A3S1AAH8_ELYCH</name>
<dbReference type="EMBL" id="RQTK01000128">
    <property type="protein sequence ID" value="RUS86789.1"/>
    <property type="molecule type" value="Genomic_DNA"/>
</dbReference>
<reference evidence="3 4" key="1">
    <citation type="submission" date="2019-01" db="EMBL/GenBank/DDBJ databases">
        <title>A draft genome assembly of the solar-powered sea slug Elysia chlorotica.</title>
        <authorList>
            <person name="Cai H."/>
            <person name="Li Q."/>
            <person name="Fang X."/>
            <person name="Li J."/>
            <person name="Curtis N.E."/>
            <person name="Altenburger A."/>
            <person name="Shibata T."/>
            <person name="Feng M."/>
            <person name="Maeda T."/>
            <person name="Schwartz J.A."/>
            <person name="Shigenobu S."/>
            <person name="Lundholm N."/>
            <person name="Nishiyama T."/>
            <person name="Yang H."/>
            <person name="Hasebe M."/>
            <person name="Li S."/>
            <person name="Pierce S.K."/>
            <person name="Wang J."/>
        </authorList>
    </citation>
    <scope>NUCLEOTIDE SEQUENCE [LARGE SCALE GENOMIC DNA]</scope>
    <source>
        <strain evidence="3">EC2010</strain>
        <tissue evidence="3">Whole organism of an adult</tissue>
    </source>
</reference>
<dbReference type="AlphaFoldDB" id="A0A3S1AAH8"/>
<evidence type="ECO:0000313" key="4">
    <source>
        <dbReference type="Proteomes" id="UP000271974"/>
    </source>
</evidence>
<accession>A0A3S1AAH8</accession>
<organism evidence="3 4">
    <name type="scientific">Elysia chlorotica</name>
    <name type="common">Eastern emerald elysia</name>
    <name type="synonym">Sea slug</name>
    <dbReference type="NCBI Taxonomy" id="188477"/>
    <lineage>
        <taxon>Eukaryota</taxon>
        <taxon>Metazoa</taxon>
        <taxon>Spiralia</taxon>
        <taxon>Lophotrochozoa</taxon>
        <taxon>Mollusca</taxon>
        <taxon>Gastropoda</taxon>
        <taxon>Heterobranchia</taxon>
        <taxon>Euthyneura</taxon>
        <taxon>Panpulmonata</taxon>
        <taxon>Sacoglossa</taxon>
        <taxon>Placobranchoidea</taxon>
        <taxon>Plakobranchidae</taxon>
        <taxon>Elysia</taxon>
    </lineage>
</organism>
<comment type="caution">
    <text evidence="3">The sequence shown here is derived from an EMBL/GenBank/DDBJ whole genome shotgun (WGS) entry which is preliminary data.</text>
</comment>
<protein>
    <recommendedName>
        <fullName evidence="2">Chitin-binding type-4 domain-containing protein</fullName>
    </recommendedName>
</protein>
<proteinExistence type="predicted"/>
<keyword evidence="1" id="KW-0732">Signal</keyword>